<dbReference type="FunFam" id="1.10.8.10:FF:000003">
    <property type="entry name" value="UV excision repair protein RAD23 homolog"/>
    <property type="match status" value="1"/>
</dbReference>
<feature type="region of interest" description="Disordered" evidence="7">
    <location>
        <begin position="80"/>
        <end position="106"/>
    </location>
</feature>
<dbReference type="InterPro" id="IPR004806">
    <property type="entry name" value="Rad23"/>
</dbReference>
<dbReference type="EMBL" id="WRXP01000322">
    <property type="protein sequence ID" value="KAF1002851.1"/>
    <property type="molecule type" value="Genomic_DNA"/>
</dbReference>
<dbReference type="SUPFAM" id="SSF101238">
    <property type="entry name" value="XPC-binding domain"/>
    <property type="match status" value="1"/>
</dbReference>
<dbReference type="InterPro" id="IPR029071">
    <property type="entry name" value="Ubiquitin-like_domsf"/>
</dbReference>
<evidence type="ECO:0000313" key="10">
    <source>
        <dbReference type="EMBL" id="KAF1002851.1"/>
    </source>
</evidence>
<dbReference type="GO" id="GO:0070628">
    <property type="term" value="F:proteasome binding"/>
    <property type="evidence" value="ECO:0007669"/>
    <property type="project" value="TreeGrafter"/>
</dbReference>
<feature type="domain" description="Ubiquitin-like" evidence="9">
    <location>
        <begin position="1"/>
        <end position="79"/>
    </location>
</feature>
<dbReference type="GO" id="GO:0043161">
    <property type="term" value="P:proteasome-mediated ubiquitin-dependent protein catabolic process"/>
    <property type="evidence" value="ECO:0007669"/>
    <property type="project" value="UniProtKB-UniRule"/>
</dbReference>
<dbReference type="GO" id="GO:0043130">
    <property type="term" value="F:ubiquitin binding"/>
    <property type="evidence" value="ECO:0007669"/>
    <property type="project" value="UniProtKB-UniRule"/>
</dbReference>
<keyword evidence="4 6" id="KW-0234">DNA repair</keyword>
<dbReference type="SUPFAM" id="SSF54236">
    <property type="entry name" value="Ubiquitin-like"/>
    <property type="match status" value="1"/>
</dbReference>
<dbReference type="SMART" id="SM00165">
    <property type="entry name" value="UBA"/>
    <property type="match status" value="1"/>
</dbReference>
<reference evidence="10" key="1">
    <citation type="submission" date="2020-01" db="EMBL/GenBank/DDBJ databases">
        <title>The Celery Genome Sequence Reveals Sequential Paleo-tetraploidization, Resistance Gene Elimination, Karyotype Evolution, and Functional Innovation in Apiales.</title>
        <authorList>
            <person name="Song X."/>
        </authorList>
    </citation>
    <scope>NUCLEOTIDE SEQUENCE</scope>
    <source>
        <tissue evidence="10">Leaf</tissue>
    </source>
</reference>
<dbReference type="Pfam" id="PF09280">
    <property type="entry name" value="XPC-binding"/>
    <property type="match status" value="1"/>
</dbReference>
<evidence type="ECO:0000256" key="5">
    <source>
        <dbReference type="ARBA" id="ARBA00023242"/>
    </source>
</evidence>
<dbReference type="CDD" id="cd01805">
    <property type="entry name" value="Ubl_Rad23"/>
    <property type="match status" value="1"/>
</dbReference>
<evidence type="ECO:0000256" key="2">
    <source>
        <dbReference type="ARBA" id="ARBA00022737"/>
    </source>
</evidence>
<evidence type="ECO:0000256" key="1">
    <source>
        <dbReference type="ARBA" id="ARBA00009878"/>
    </source>
</evidence>
<dbReference type="NCBIfam" id="TIGR00601">
    <property type="entry name" value="rad23"/>
    <property type="match status" value="1"/>
</dbReference>
<dbReference type="InterPro" id="IPR006636">
    <property type="entry name" value="STI1_HS-bd"/>
</dbReference>
<dbReference type="Pfam" id="PF00627">
    <property type="entry name" value="UBA"/>
    <property type="match status" value="1"/>
</dbReference>
<evidence type="ECO:0000256" key="4">
    <source>
        <dbReference type="ARBA" id="ARBA00023204"/>
    </source>
</evidence>
<keyword evidence="11" id="KW-1185">Reference proteome</keyword>
<dbReference type="Gene3D" id="3.10.20.90">
    <property type="entry name" value="Phosphatidylinositol 3-kinase Catalytic Subunit, Chain A, domain 1"/>
    <property type="match status" value="1"/>
</dbReference>
<keyword evidence="2" id="KW-0677">Repeat</keyword>
<dbReference type="FunFam" id="1.10.10.540:FF:000001">
    <property type="entry name" value="UV excision repair protein RAD23 B"/>
    <property type="match status" value="1"/>
</dbReference>
<dbReference type="GO" id="GO:0031593">
    <property type="term" value="F:polyubiquitin modification-dependent protein binding"/>
    <property type="evidence" value="ECO:0007669"/>
    <property type="project" value="UniProtKB-UniRule"/>
</dbReference>
<name>A0A6L5BAY4_APIGR</name>
<evidence type="ECO:0000313" key="11">
    <source>
        <dbReference type="Proteomes" id="UP000593563"/>
    </source>
</evidence>
<accession>A0A6L5BAY4</accession>
<dbReference type="Gene3D" id="1.10.8.10">
    <property type="entry name" value="DNA helicase RuvA subunit, C-terminal domain"/>
    <property type="match status" value="1"/>
</dbReference>
<dbReference type="InterPro" id="IPR000626">
    <property type="entry name" value="Ubiquitin-like_dom"/>
</dbReference>
<comment type="subcellular location">
    <subcellularLocation>
        <location evidence="6">Nucleus</location>
    </subcellularLocation>
    <subcellularLocation>
        <location evidence="6">Cytoplasm</location>
    </subcellularLocation>
</comment>
<dbReference type="PANTHER" id="PTHR10621">
    <property type="entry name" value="UV EXCISION REPAIR PROTEIN RAD23"/>
    <property type="match status" value="1"/>
</dbReference>
<keyword evidence="5 6" id="KW-0539">Nucleus</keyword>
<keyword evidence="6" id="KW-0963">Cytoplasm</keyword>
<dbReference type="GO" id="GO:0003684">
    <property type="term" value="F:damaged DNA binding"/>
    <property type="evidence" value="ECO:0007669"/>
    <property type="project" value="UniProtKB-UniRule"/>
</dbReference>
<comment type="similarity">
    <text evidence="1 6">Belongs to the RAD23 family.</text>
</comment>
<comment type="function">
    <text evidence="6">Multiubiquitin chain receptor involved in modulation of proteasomal degradation. Involved in nucleotide excision repair.</text>
</comment>
<dbReference type="SMART" id="SM00727">
    <property type="entry name" value="STI1"/>
    <property type="match status" value="1"/>
</dbReference>
<dbReference type="Pfam" id="PF00240">
    <property type="entry name" value="ubiquitin"/>
    <property type="match status" value="1"/>
</dbReference>
<dbReference type="PRINTS" id="PR01839">
    <property type="entry name" value="RAD23PROTEIN"/>
</dbReference>
<dbReference type="PROSITE" id="PS50053">
    <property type="entry name" value="UBIQUITIN_2"/>
    <property type="match status" value="1"/>
</dbReference>
<dbReference type="FunFam" id="3.10.20.90:FF:000069">
    <property type="entry name" value="UV excision repair protein RAD23"/>
    <property type="match status" value="1"/>
</dbReference>
<evidence type="ECO:0000259" key="9">
    <source>
        <dbReference type="PROSITE" id="PS50053"/>
    </source>
</evidence>
<dbReference type="PROSITE" id="PS50030">
    <property type="entry name" value="UBA"/>
    <property type="match status" value="1"/>
</dbReference>
<protein>
    <recommendedName>
        <fullName evidence="6">Ubiquitin receptor RAD23</fullName>
    </recommendedName>
    <alternativeName>
        <fullName evidence="6">DNA repair protein RAD23</fullName>
    </alternativeName>
</protein>
<gene>
    <name evidence="10" type="ORF">AG4045_007678</name>
</gene>
<dbReference type="GO" id="GO:0005829">
    <property type="term" value="C:cytosol"/>
    <property type="evidence" value="ECO:0007669"/>
    <property type="project" value="TreeGrafter"/>
</dbReference>
<dbReference type="PANTHER" id="PTHR10621:SF0">
    <property type="entry name" value="UV EXCISION REPAIR PROTEIN RAD23"/>
    <property type="match status" value="1"/>
</dbReference>
<dbReference type="Proteomes" id="UP000593563">
    <property type="component" value="Unassembled WGS sequence"/>
</dbReference>
<organism evidence="10 11">
    <name type="scientific">Apium graveolens</name>
    <name type="common">Celery</name>
    <dbReference type="NCBI Taxonomy" id="4045"/>
    <lineage>
        <taxon>Eukaryota</taxon>
        <taxon>Viridiplantae</taxon>
        <taxon>Streptophyta</taxon>
        <taxon>Embryophyta</taxon>
        <taxon>Tracheophyta</taxon>
        <taxon>Spermatophyta</taxon>
        <taxon>Magnoliopsida</taxon>
        <taxon>eudicotyledons</taxon>
        <taxon>Gunneridae</taxon>
        <taxon>Pentapetalae</taxon>
        <taxon>asterids</taxon>
        <taxon>campanulids</taxon>
        <taxon>Apiales</taxon>
        <taxon>Apiaceae</taxon>
        <taxon>Apioideae</taxon>
        <taxon>apioid superclade</taxon>
        <taxon>Apieae</taxon>
        <taxon>Apium</taxon>
    </lineage>
</organism>
<dbReference type="InterPro" id="IPR009060">
    <property type="entry name" value="UBA-like_sf"/>
</dbReference>
<dbReference type="InterPro" id="IPR015360">
    <property type="entry name" value="XPC-bd"/>
</dbReference>
<comment type="caution">
    <text evidence="10">The sequence shown here is derived from an EMBL/GenBank/DDBJ whole genome shotgun (WGS) entry which is preliminary data.</text>
</comment>
<evidence type="ECO:0000256" key="6">
    <source>
        <dbReference type="RuleBase" id="RU367049"/>
    </source>
</evidence>
<keyword evidence="3 6" id="KW-0227">DNA damage</keyword>
<evidence type="ECO:0000259" key="8">
    <source>
        <dbReference type="PROSITE" id="PS50030"/>
    </source>
</evidence>
<dbReference type="SUPFAM" id="SSF46934">
    <property type="entry name" value="UBA-like"/>
    <property type="match status" value="1"/>
</dbReference>
<dbReference type="AlphaFoldDB" id="A0A6L5BAY4"/>
<evidence type="ECO:0000256" key="3">
    <source>
        <dbReference type="ARBA" id="ARBA00022763"/>
    </source>
</evidence>
<proteinExistence type="inferred from homology"/>
<sequence>MKLTVKTLKGSHFEIRAQPHDTVMEIKKNIEDLQGKDNYPCGQQLLIHNGKVLKDESTLAESKISEDGFLVVMLGKSKPTSSSGTQAAQSSSAHAPPSTATVAPAPAAISNPAPSVISTPAPVAAASQLIAPSDTYGQAASNVVAGTNLEQTIQRIMDMGGGMWDTDMVTRALRAAYNNPERAVDYLYSGIPEMTEAAVPVSPFQGDQATAGNITTSESGVSGAARGAPNSSPLNMFPQETLSGATEAGLGSLEFLRNNPQFQTLRSMVQRNPQILQPMLLELGKQNPQLLRQIQEHHEEFLQLINEPVDASEGEMFDQPEEDLTQEVTVTPADQEAIERVCSEGDHRCSWSIAEADTLP</sequence>
<dbReference type="InterPro" id="IPR036353">
    <property type="entry name" value="XPC-bd_sf"/>
</dbReference>
<evidence type="ECO:0000256" key="7">
    <source>
        <dbReference type="SAM" id="MobiDB-lite"/>
    </source>
</evidence>
<dbReference type="Gene3D" id="1.10.10.540">
    <property type="entry name" value="XPC-binding domain"/>
    <property type="match status" value="1"/>
</dbReference>
<feature type="domain" description="UBA" evidence="8">
    <location>
        <begin position="147"/>
        <end position="190"/>
    </location>
</feature>
<dbReference type="InterPro" id="IPR015940">
    <property type="entry name" value="UBA"/>
</dbReference>
<dbReference type="GO" id="GO:0006289">
    <property type="term" value="P:nucleotide-excision repair"/>
    <property type="evidence" value="ECO:0007669"/>
    <property type="project" value="UniProtKB-UniRule"/>
</dbReference>
<dbReference type="GO" id="GO:0005654">
    <property type="term" value="C:nucleoplasm"/>
    <property type="evidence" value="ECO:0007669"/>
    <property type="project" value="TreeGrafter"/>
</dbReference>
<dbReference type="SMART" id="SM00213">
    <property type="entry name" value="UBQ"/>
    <property type="match status" value="1"/>
</dbReference>